<protein>
    <submittedName>
        <fullName evidence="1">4527_t:CDS:1</fullName>
    </submittedName>
</protein>
<proteinExistence type="predicted"/>
<dbReference type="Proteomes" id="UP000789860">
    <property type="component" value="Unassembled WGS sequence"/>
</dbReference>
<name>A0ACA9LJ13_9GLOM</name>
<sequence>PPFPPYDEPNIFSNYSMIDVCIILKIKYPQKIKKERSTHNADQSNARDRDFDEQGFDRDQGFDDT</sequence>
<feature type="non-terminal residue" evidence="1">
    <location>
        <position position="1"/>
    </location>
</feature>
<organism evidence="1 2">
    <name type="scientific">Scutellospora calospora</name>
    <dbReference type="NCBI Taxonomy" id="85575"/>
    <lineage>
        <taxon>Eukaryota</taxon>
        <taxon>Fungi</taxon>
        <taxon>Fungi incertae sedis</taxon>
        <taxon>Mucoromycota</taxon>
        <taxon>Glomeromycotina</taxon>
        <taxon>Glomeromycetes</taxon>
        <taxon>Diversisporales</taxon>
        <taxon>Gigasporaceae</taxon>
        <taxon>Scutellospora</taxon>
    </lineage>
</organism>
<keyword evidence="2" id="KW-1185">Reference proteome</keyword>
<comment type="caution">
    <text evidence="1">The sequence shown here is derived from an EMBL/GenBank/DDBJ whole genome shotgun (WGS) entry which is preliminary data.</text>
</comment>
<evidence type="ECO:0000313" key="2">
    <source>
        <dbReference type="Proteomes" id="UP000789860"/>
    </source>
</evidence>
<dbReference type="EMBL" id="CAJVPM010005920">
    <property type="protein sequence ID" value="CAG8529468.1"/>
    <property type="molecule type" value="Genomic_DNA"/>
</dbReference>
<reference evidence="1" key="1">
    <citation type="submission" date="2021-06" db="EMBL/GenBank/DDBJ databases">
        <authorList>
            <person name="Kallberg Y."/>
            <person name="Tangrot J."/>
            <person name="Rosling A."/>
        </authorList>
    </citation>
    <scope>NUCLEOTIDE SEQUENCE</scope>
    <source>
        <strain evidence="1">AU212A</strain>
    </source>
</reference>
<evidence type="ECO:0000313" key="1">
    <source>
        <dbReference type="EMBL" id="CAG8529468.1"/>
    </source>
</evidence>
<gene>
    <name evidence="1" type="ORF">SCALOS_LOCUS4395</name>
</gene>
<accession>A0ACA9LJ13</accession>